<protein>
    <submittedName>
        <fullName evidence="1">Uncharacterized protein</fullName>
    </submittedName>
</protein>
<name>A0A069QNE3_HOYLO</name>
<dbReference type="HOGENOM" id="CLU_3121194_0_0_10"/>
<gene>
    <name evidence="1" type="ORF">HMPREF1991_00329</name>
</gene>
<reference evidence="1 2" key="1">
    <citation type="submission" date="2013-08" db="EMBL/GenBank/DDBJ databases">
        <authorList>
            <person name="Weinstock G."/>
            <person name="Sodergren E."/>
            <person name="Wylie T."/>
            <person name="Fulton L."/>
            <person name="Fulton R."/>
            <person name="Fronick C."/>
            <person name="O'Laughlin M."/>
            <person name="Godfrey J."/>
            <person name="Miner T."/>
            <person name="Herter B."/>
            <person name="Appelbaum E."/>
            <person name="Cordes M."/>
            <person name="Lek S."/>
            <person name="Wollam A."/>
            <person name="Pepin K.H."/>
            <person name="Palsikar V.B."/>
            <person name="Mitreva M."/>
            <person name="Wilson R.K."/>
        </authorList>
    </citation>
    <scope>NUCLEOTIDE SEQUENCE [LARGE SCALE GENOMIC DNA]</scope>
    <source>
        <strain evidence="1 2">ATCC 15930</strain>
    </source>
</reference>
<sequence length="50" mass="5629">MSLYIIMSDANLLKKALMDKNSGEKQVLSCTLYSEMHKQKHPAKQMAGCL</sequence>
<evidence type="ECO:0000313" key="1">
    <source>
        <dbReference type="EMBL" id="KDR53534.1"/>
    </source>
</evidence>
<dbReference type="Proteomes" id="UP000027442">
    <property type="component" value="Unassembled WGS sequence"/>
</dbReference>
<evidence type="ECO:0000313" key="2">
    <source>
        <dbReference type="Proteomes" id="UP000027442"/>
    </source>
</evidence>
<dbReference type="EMBL" id="JNGW01000014">
    <property type="protein sequence ID" value="KDR53534.1"/>
    <property type="molecule type" value="Genomic_DNA"/>
</dbReference>
<keyword evidence="2" id="KW-1185">Reference proteome</keyword>
<comment type="caution">
    <text evidence="1">The sequence shown here is derived from an EMBL/GenBank/DDBJ whole genome shotgun (WGS) entry which is preliminary data.</text>
</comment>
<dbReference type="AlphaFoldDB" id="A0A069QNE3"/>
<dbReference type="PATRIC" id="fig|1122985.7.peg.339"/>
<organism evidence="1 2">
    <name type="scientific">Hoylesella loescheii DSM 19665 = JCM 12249 = ATCC 15930</name>
    <dbReference type="NCBI Taxonomy" id="1122985"/>
    <lineage>
        <taxon>Bacteria</taxon>
        <taxon>Pseudomonadati</taxon>
        <taxon>Bacteroidota</taxon>
        <taxon>Bacteroidia</taxon>
        <taxon>Bacteroidales</taxon>
        <taxon>Prevotellaceae</taxon>
        <taxon>Hoylesella</taxon>
    </lineage>
</organism>
<proteinExistence type="predicted"/>
<accession>A0A069QNE3</accession>